<sequence>MAPHTILPTGTSSGSTLVAAVAAPTSVNPAGSSAQVPPSHSGGLKVKKGPSKRERPEVVKVDGEEGVKEDHAADLRRKRRKQGAKDDEIMDRVLAEDAAWEHEVNPLDLAFPKGYSFRKALDAGLTSAFVRKPLQPTPPEQLLGESHRLSCQSLACLQVWLIDKTRSDG</sequence>
<dbReference type="Proteomes" id="UP001341840">
    <property type="component" value="Unassembled WGS sequence"/>
</dbReference>
<evidence type="ECO:0000313" key="3">
    <source>
        <dbReference type="Proteomes" id="UP001341840"/>
    </source>
</evidence>
<dbReference type="EMBL" id="JASCZI010000001">
    <property type="protein sequence ID" value="MED6105940.1"/>
    <property type="molecule type" value="Genomic_DNA"/>
</dbReference>
<accession>A0ABU6Q1Z9</accession>
<organism evidence="2 3">
    <name type="scientific">Stylosanthes scabra</name>
    <dbReference type="NCBI Taxonomy" id="79078"/>
    <lineage>
        <taxon>Eukaryota</taxon>
        <taxon>Viridiplantae</taxon>
        <taxon>Streptophyta</taxon>
        <taxon>Embryophyta</taxon>
        <taxon>Tracheophyta</taxon>
        <taxon>Spermatophyta</taxon>
        <taxon>Magnoliopsida</taxon>
        <taxon>eudicotyledons</taxon>
        <taxon>Gunneridae</taxon>
        <taxon>Pentapetalae</taxon>
        <taxon>rosids</taxon>
        <taxon>fabids</taxon>
        <taxon>Fabales</taxon>
        <taxon>Fabaceae</taxon>
        <taxon>Papilionoideae</taxon>
        <taxon>50 kb inversion clade</taxon>
        <taxon>dalbergioids sensu lato</taxon>
        <taxon>Dalbergieae</taxon>
        <taxon>Pterocarpus clade</taxon>
        <taxon>Stylosanthes</taxon>
    </lineage>
</organism>
<feature type="region of interest" description="Disordered" evidence="1">
    <location>
        <begin position="27"/>
        <end position="87"/>
    </location>
</feature>
<feature type="compositionally biased region" description="Basic and acidic residues" evidence="1">
    <location>
        <begin position="51"/>
        <end position="75"/>
    </location>
</feature>
<protein>
    <submittedName>
        <fullName evidence="2">Uncharacterized protein</fullName>
    </submittedName>
</protein>
<keyword evidence="3" id="KW-1185">Reference proteome</keyword>
<evidence type="ECO:0000256" key="1">
    <source>
        <dbReference type="SAM" id="MobiDB-lite"/>
    </source>
</evidence>
<feature type="compositionally biased region" description="Polar residues" evidence="1">
    <location>
        <begin position="27"/>
        <end position="38"/>
    </location>
</feature>
<proteinExistence type="predicted"/>
<name>A0ABU6Q1Z9_9FABA</name>
<comment type="caution">
    <text evidence="2">The sequence shown here is derived from an EMBL/GenBank/DDBJ whole genome shotgun (WGS) entry which is preliminary data.</text>
</comment>
<evidence type="ECO:0000313" key="2">
    <source>
        <dbReference type="EMBL" id="MED6105940.1"/>
    </source>
</evidence>
<gene>
    <name evidence="2" type="ORF">PIB30_000064</name>
</gene>
<reference evidence="2 3" key="1">
    <citation type="journal article" date="2023" name="Plants (Basel)">
        <title>Bridging the Gap: Combining Genomics and Transcriptomics Approaches to Understand Stylosanthes scabra, an Orphan Legume from the Brazilian Caatinga.</title>
        <authorList>
            <person name="Ferreira-Neto J.R.C."/>
            <person name="da Silva M.D."/>
            <person name="Binneck E."/>
            <person name="de Melo N.F."/>
            <person name="da Silva R.H."/>
            <person name="de Melo A.L.T.M."/>
            <person name="Pandolfi V."/>
            <person name="Bustamante F.O."/>
            <person name="Brasileiro-Vidal A.C."/>
            <person name="Benko-Iseppon A.M."/>
        </authorList>
    </citation>
    <scope>NUCLEOTIDE SEQUENCE [LARGE SCALE GENOMIC DNA]</scope>
    <source>
        <tissue evidence="2">Leaves</tissue>
    </source>
</reference>